<proteinExistence type="predicted"/>
<gene>
    <name evidence="2" type="ORF">SAMN05660991_03912</name>
</gene>
<evidence type="ECO:0000256" key="1">
    <source>
        <dbReference type="SAM" id="MobiDB-lite"/>
    </source>
</evidence>
<name>A0A1H8VYS6_9ACTN</name>
<dbReference type="Proteomes" id="UP000198960">
    <property type="component" value="Unassembled WGS sequence"/>
</dbReference>
<dbReference type="AlphaFoldDB" id="A0A1H8VYS6"/>
<evidence type="ECO:0000313" key="3">
    <source>
        <dbReference type="Proteomes" id="UP000198960"/>
    </source>
</evidence>
<protein>
    <submittedName>
        <fullName evidence="2">Uncharacterized protein</fullName>
    </submittedName>
</protein>
<dbReference type="RefSeq" id="WP_091947544.1">
    <property type="nucleotide sequence ID" value="NZ_FOEE01000014.1"/>
</dbReference>
<keyword evidence="3" id="KW-1185">Reference proteome</keyword>
<sequence>MQATDGTTSTGEGTLRSGVDPERRRQAWRRIVTRQLACLCARAQGSDPAARDAAARAARLAALLERDENGALYAR</sequence>
<reference evidence="3" key="1">
    <citation type="submission" date="2016-10" db="EMBL/GenBank/DDBJ databases">
        <authorList>
            <person name="Varghese N."/>
            <person name="Submissions S."/>
        </authorList>
    </citation>
    <scope>NUCLEOTIDE SEQUENCE [LARGE SCALE GENOMIC DNA]</scope>
    <source>
        <strain evidence="3">DSM 45413</strain>
    </source>
</reference>
<organism evidence="2 3">
    <name type="scientific">Trujillonella endophytica</name>
    <dbReference type="NCBI Taxonomy" id="673521"/>
    <lineage>
        <taxon>Bacteria</taxon>
        <taxon>Bacillati</taxon>
        <taxon>Actinomycetota</taxon>
        <taxon>Actinomycetes</taxon>
        <taxon>Geodermatophilales</taxon>
        <taxon>Geodermatophilaceae</taxon>
        <taxon>Trujillonella</taxon>
    </lineage>
</organism>
<dbReference type="EMBL" id="FOEE01000014">
    <property type="protein sequence ID" value="SEP20490.1"/>
    <property type="molecule type" value="Genomic_DNA"/>
</dbReference>
<evidence type="ECO:0000313" key="2">
    <source>
        <dbReference type="EMBL" id="SEP20490.1"/>
    </source>
</evidence>
<feature type="compositionally biased region" description="Polar residues" evidence="1">
    <location>
        <begin position="1"/>
        <end position="12"/>
    </location>
</feature>
<feature type="region of interest" description="Disordered" evidence="1">
    <location>
        <begin position="1"/>
        <end position="24"/>
    </location>
</feature>
<accession>A0A1H8VYS6</accession>
<dbReference type="STRING" id="673521.SAMN05660991_03912"/>